<dbReference type="RefSeq" id="WP_225340975.1">
    <property type="nucleotide sequence ID" value="NZ_CP084108.1"/>
</dbReference>
<name>A0ABY8KHT4_9BACI</name>
<evidence type="ECO:0000313" key="1">
    <source>
        <dbReference type="EMBL" id="WGF39068.1"/>
    </source>
</evidence>
<protein>
    <submittedName>
        <fullName evidence="1">Uncharacterized protein</fullName>
    </submittedName>
</protein>
<reference evidence="1 2" key="1">
    <citation type="submission" date="2023-04" db="EMBL/GenBank/DDBJ databases">
        <title>Genomic of Lysinibacillus capsici TSBLM.</title>
        <authorList>
            <person name="Hu X.S."/>
            <person name="Yu C.H."/>
        </authorList>
    </citation>
    <scope>NUCLEOTIDE SEQUENCE [LARGE SCALE GENOMIC DNA]</scope>
    <source>
        <strain evidence="1 2">TSBLM</strain>
    </source>
</reference>
<dbReference type="GeneID" id="74905227"/>
<evidence type="ECO:0000313" key="2">
    <source>
        <dbReference type="Proteomes" id="UP001244564"/>
    </source>
</evidence>
<dbReference type="EMBL" id="CP122283">
    <property type="protein sequence ID" value="WGF39068.1"/>
    <property type="molecule type" value="Genomic_DNA"/>
</dbReference>
<sequence length="266" mass="31200">MKKYRLGYDYVFLADTPFMYKGVNIGATSVNVLFKVFDTKGNEKLFESENELNEQKIDFGNGNSCYLFEFIRCFIDTENVLNFEPNIKLLREFGCSYTLQWEKTSYTKDILINGVLNPEDVSEVEFMELMKNNMELFDIRDNYPAQTTSFFTQEIIMLHDYKLKNVPVNYGLGKEETVSKYRYEYNGEKYLVEVVLDIGNMIEVAVFELDDNTIKYVGDTGENVFFVFNTMTVLVKDLQSYVNKWIEEHKELIFHGNCLLEEVVKK</sequence>
<gene>
    <name evidence="1" type="ORF">QBO96_02055</name>
</gene>
<keyword evidence="2" id="KW-1185">Reference proteome</keyword>
<organism evidence="1 2">
    <name type="scientific">Lysinibacillus capsici</name>
    <dbReference type="NCBI Taxonomy" id="2115968"/>
    <lineage>
        <taxon>Bacteria</taxon>
        <taxon>Bacillati</taxon>
        <taxon>Bacillota</taxon>
        <taxon>Bacilli</taxon>
        <taxon>Bacillales</taxon>
        <taxon>Bacillaceae</taxon>
        <taxon>Lysinibacillus</taxon>
    </lineage>
</organism>
<accession>A0ABY8KHT4</accession>
<dbReference type="Proteomes" id="UP001244564">
    <property type="component" value="Chromosome"/>
</dbReference>
<proteinExistence type="predicted"/>